<dbReference type="InterPro" id="IPR027417">
    <property type="entry name" value="P-loop_NTPase"/>
</dbReference>
<dbReference type="GO" id="GO:0007188">
    <property type="term" value="P:adenylate cyclase-modulating G protein-coupled receptor signaling pathway"/>
    <property type="evidence" value="ECO:0007669"/>
    <property type="project" value="TreeGrafter"/>
</dbReference>
<keyword evidence="2 8" id="KW-0479">Metal-binding</keyword>
<dbReference type="InterPro" id="IPR011025">
    <property type="entry name" value="GproteinA_insert"/>
</dbReference>
<keyword evidence="5 7" id="KW-0342">GTP-binding</keyword>
<dbReference type="Pfam" id="PF00503">
    <property type="entry name" value="G-alpha"/>
    <property type="match status" value="1"/>
</dbReference>
<dbReference type="InterPro" id="IPR001019">
    <property type="entry name" value="Gprotein_alpha_su"/>
</dbReference>
<dbReference type="GO" id="GO:0005525">
    <property type="term" value="F:GTP binding"/>
    <property type="evidence" value="ECO:0007669"/>
    <property type="project" value="UniProtKB-KW"/>
</dbReference>
<organism evidence="9 10">
    <name type="scientific">Anaeramoeba flamelloides</name>
    <dbReference type="NCBI Taxonomy" id="1746091"/>
    <lineage>
        <taxon>Eukaryota</taxon>
        <taxon>Metamonada</taxon>
        <taxon>Anaeramoebidae</taxon>
        <taxon>Anaeramoeba</taxon>
    </lineage>
</organism>
<feature type="binding site" evidence="8">
    <location>
        <position position="181"/>
    </location>
    <ligand>
        <name>Mg(2+)</name>
        <dbReference type="ChEBI" id="CHEBI:18420"/>
    </ligand>
</feature>
<feature type="binding site" evidence="7">
    <location>
        <position position="328"/>
    </location>
    <ligand>
        <name>GTP</name>
        <dbReference type="ChEBI" id="CHEBI:37565"/>
    </ligand>
</feature>
<dbReference type="SUPFAM" id="SSF52540">
    <property type="entry name" value="P-loop containing nucleoside triphosphate hydrolases"/>
    <property type="match status" value="1"/>
</dbReference>
<evidence type="ECO:0000256" key="3">
    <source>
        <dbReference type="ARBA" id="ARBA00022741"/>
    </source>
</evidence>
<dbReference type="GO" id="GO:0005834">
    <property type="term" value="C:heterotrimeric G-protein complex"/>
    <property type="evidence" value="ECO:0007669"/>
    <property type="project" value="TreeGrafter"/>
</dbReference>
<name>A0AAV7ZJF9_9EUKA</name>
<keyword evidence="3 7" id="KW-0547">Nucleotide-binding</keyword>
<feature type="binding site" evidence="8">
    <location>
        <position position="51"/>
    </location>
    <ligand>
        <name>Mg(2+)</name>
        <dbReference type="ChEBI" id="CHEBI:18420"/>
    </ligand>
</feature>
<dbReference type="GO" id="GO:0032502">
    <property type="term" value="P:developmental process"/>
    <property type="evidence" value="ECO:0007669"/>
    <property type="project" value="UniProtKB-ARBA"/>
</dbReference>
<evidence type="ECO:0000256" key="6">
    <source>
        <dbReference type="ARBA" id="ARBA00023224"/>
    </source>
</evidence>
<keyword evidence="4 8" id="KW-0460">Magnesium</keyword>
<evidence type="ECO:0000256" key="2">
    <source>
        <dbReference type="ARBA" id="ARBA00022723"/>
    </source>
</evidence>
<sequence length="354" mass="41274">MGCCCPKNKNKLVEEESLNSQKIDEEFEKAKKKLSQDVKILLLGGGESGKSTIFKQMRLIRDGEFYDEEIDRYRKLIRRKCITQMQILIKASTKLVIPLKKTEEAEELLKIKPSSTDWDEEIGNLILELWNDPGIQKTYEEKDKKFHLDDPANYFFDEIERISSDYYVPQNEDILRARTKTISIVEEELIVNGFKFTLIDVGGQRSERRKWIHSFDGVTSVIFVASLIGYDQTLREDNSVNRMLESLNLFRELFTRSWFKKSSIILFLNKKDLFQEKIQKVDLNVCFNEYTGGKNYEQALDFIQNQFIEVSGLGGNENRKLYPFATNAIDTSNIELVMIGVLDTILRKNFQTLY</sequence>
<gene>
    <name evidence="9" type="ORF">M0812_14116</name>
</gene>
<evidence type="ECO:0000313" key="10">
    <source>
        <dbReference type="Proteomes" id="UP001146793"/>
    </source>
</evidence>
<dbReference type="GO" id="GO:0001664">
    <property type="term" value="F:G protein-coupled receptor binding"/>
    <property type="evidence" value="ECO:0007669"/>
    <property type="project" value="TreeGrafter"/>
</dbReference>
<dbReference type="PANTHER" id="PTHR10218:SF302">
    <property type="entry name" value="GUANINE NUCLEOTIDE-BINDING PROTEIN ALPHA-5 SUBUNIT"/>
    <property type="match status" value="1"/>
</dbReference>
<feature type="binding site" evidence="7">
    <location>
        <begin position="175"/>
        <end position="181"/>
    </location>
    <ligand>
        <name>GTP</name>
        <dbReference type="ChEBI" id="CHEBI:37565"/>
    </ligand>
</feature>
<keyword evidence="6" id="KW-0807">Transducer</keyword>
<dbReference type="GO" id="GO:0003924">
    <property type="term" value="F:GTPase activity"/>
    <property type="evidence" value="ECO:0007669"/>
    <property type="project" value="InterPro"/>
</dbReference>
<accession>A0AAV7ZJF9</accession>
<evidence type="ECO:0000256" key="4">
    <source>
        <dbReference type="ARBA" id="ARBA00022842"/>
    </source>
</evidence>
<evidence type="ECO:0000256" key="5">
    <source>
        <dbReference type="ARBA" id="ARBA00023134"/>
    </source>
</evidence>
<feature type="binding site" evidence="7">
    <location>
        <begin position="47"/>
        <end position="52"/>
    </location>
    <ligand>
        <name>GTP</name>
        <dbReference type="ChEBI" id="CHEBI:37565"/>
    </ligand>
</feature>
<dbReference type="PANTHER" id="PTHR10218">
    <property type="entry name" value="GTP-BINDING PROTEIN ALPHA SUBUNIT"/>
    <property type="match status" value="1"/>
</dbReference>
<dbReference type="PROSITE" id="PS51882">
    <property type="entry name" value="G_ALPHA"/>
    <property type="match status" value="1"/>
</dbReference>
<dbReference type="FunFam" id="1.10.400.10:FF:000007">
    <property type="entry name" value="Guanine nucleotide-binding protein subunit alpha"/>
    <property type="match status" value="1"/>
</dbReference>
<dbReference type="CDD" id="cd00066">
    <property type="entry name" value="G-alpha"/>
    <property type="match status" value="1"/>
</dbReference>
<protein>
    <submittedName>
        <fullName evidence="9">Guanine nucleotide-binding protein alpha-4 subunit-related</fullName>
    </submittedName>
</protein>
<evidence type="ECO:0000256" key="1">
    <source>
        <dbReference type="ARBA" id="ARBA00011356"/>
    </source>
</evidence>
<dbReference type="Proteomes" id="UP001146793">
    <property type="component" value="Unassembled WGS sequence"/>
</dbReference>
<comment type="caution">
    <text evidence="9">The sequence shown here is derived from an EMBL/GenBank/DDBJ whole genome shotgun (WGS) entry which is preliminary data.</text>
</comment>
<evidence type="ECO:0000256" key="7">
    <source>
        <dbReference type="PIRSR" id="PIRSR601019-1"/>
    </source>
</evidence>
<comment type="subunit">
    <text evidence="1">G proteins are composed of 3 units; alpha, beta and gamma. The alpha chain contains the guanine nucleotide binding site.</text>
</comment>
<dbReference type="SMART" id="SM00275">
    <property type="entry name" value="G_alpha"/>
    <property type="match status" value="1"/>
</dbReference>
<dbReference type="Gene3D" id="3.40.50.300">
    <property type="entry name" value="P-loop containing nucleotide triphosphate hydrolases"/>
    <property type="match status" value="1"/>
</dbReference>
<dbReference type="EMBL" id="JANTQA010000030">
    <property type="protein sequence ID" value="KAJ3440448.1"/>
    <property type="molecule type" value="Genomic_DNA"/>
</dbReference>
<dbReference type="SUPFAM" id="SSF47895">
    <property type="entry name" value="Transducin (alpha subunit), insertion domain"/>
    <property type="match status" value="1"/>
</dbReference>
<evidence type="ECO:0000313" key="9">
    <source>
        <dbReference type="EMBL" id="KAJ3440448.1"/>
    </source>
</evidence>
<feature type="binding site" evidence="7">
    <location>
        <begin position="269"/>
        <end position="272"/>
    </location>
    <ligand>
        <name>GTP</name>
        <dbReference type="ChEBI" id="CHEBI:37565"/>
    </ligand>
</feature>
<dbReference type="AlphaFoldDB" id="A0AAV7ZJF9"/>
<dbReference type="GO" id="GO:0046872">
    <property type="term" value="F:metal ion binding"/>
    <property type="evidence" value="ECO:0007669"/>
    <property type="project" value="UniProtKB-KW"/>
</dbReference>
<dbReference type="PRINTS" id="PR00318">
    <property type="entry name" value="GPROTEINA"/>
</dbReference>
<feature type="binding site" evidence="7">
    <location>
        <begin position="200"/>
        <end position="204"/>
    </location>
    <ligand>
        <name>GTP</name>
        <dbReference type="ChEBI" id="CHEBI:37565"/>
    </ligand>
</feature>
<evidence type="ECO:0000256" key="8">
    <source>
        <dbReference type="PIRSR" id="PIRSR601019-2"/>
    </source>
</evidence>
<dbReference type="GO" id="GO:0031683">
    <property type="term" value="F:G-protein beta/gamma-subunit complex binding"/>
    <property type="evidence" value="ECO:0007669"/>
    <property type="project" value="InterPro"/>
</dbReference>
<dbReference type="Gene3D" id="1.10.400.10">
    <property type="entry name" value="GI Alpha 1, domain 2-like"/>
    <property type="match status" value="1"/>
</dbReference>
<proteinExistence type="predicted"/>
<dbReference type="GO" id="GO:0005737">
    <property type="term" value="C:cytoplasm"/>
    <property type="evidence" value="ECO:0007669"/>
    <property type="project" value="TreeGrafter"/>
</dbReference>
<dbReference type="FunFam" id="3.40.50.300:FF:002307">
    <property type="entry name" value="Guanine nucleotide-binding protein G(k) subunit alpha"/>
    <property type="match status" value="1"/>
</dbReference>
<reference evidence="9" key="1">
    <citation type="submission" date="2022-08" db="EMBL/GenBank/DDBJ databases">
        <title>Novel sulphate-reducing endosymbionts in the free-living metamonad Anaeramoeba.</title>
        <authorList>
            <person name="Jerlstrom-Hultqvist J."/>
            <person name="Cepicka I."/>
            <person name="Gallot-Lavallee L."/>
            <person name="Salas-Leiva D."/>
            <person name="Curtis B.A."/>
            <person name="Zahonova K."/>
            <person name="Pipaliya S."/>
            <person name="Dacks J."/>
            <person name="Roger A.J."/>
        </authorList>
    </citation>
    <scope>NUCLEOTIDE SEQUENCE</scope>
    <source>
        <strain evidence="9">Busselton2</strain>
    </source>
</reference>